<evidence type="ECO:0000313" key="3">
    <source>
        <dbReference type="Proteomes" id="UP001059596"/>
    </source>
</evidence>
<dbReference type="Proteomes" id="UP001059596">
    <property type="component" value="Chromosome 3R"/>
</dbReference>
<keyword evidence="3" id="KW-1185">Reference proteome</keyword>
<evidence type="ECO:0000313" key="2">
    <source>
        <dbReference type="EMBL" id="KAI8046077.1"/>
    </source>
</evidence>
<dbReference type="EMBL" id="JAMKOV010000001">
    <property type="protein sequence ID" value="KAI8046077.1"/>
    <property type="molecule type" value="Genomic_DNA"/>
</dbReference>
<accession>A0A9P9YZQ0</accession>
<feature type="region of interest" description="Disordered" evidence="1">
    <location>
        <begin position="1"/>
        <end position="37"/>
    </location>
</feature>
<feature type="compositionally biased region" description="Polar residues" evidence="1">
    <location>
        <begin position="7"/>
        <end position="20"/>
    </location>
</feature>
<evidence type="ECO:0000256" key="1">
    <source>
        <dbReference type="SAM" id="MobiDB-lite"/>
    </source>
</evidence>
<protein>
    <submittedName>
        <fullName evidence="2">Uncharacterized protein</fullName>
    </submittedName>
</protein>
<organism evidence="2 3">
    <name type="scientific">Drosophila gunungcola</name>
    <name type="common">fruit fly</name>
    <dbReference type="NCBI Taxonomy" id="103775"/>
    <lineage>
        <taxon>Eukaryota</taxon>
        <taxon>Metazoa</taxon>
        <taxon>Ecdysozoa</taxon>
        <taxon>Arthropoda</taxon>
        <taxon>Hexapoda</taxon>
        <taxon>Insecta</taxon>
        <taxon>Pterygota</taxon>
        <taxon>Neoptera</taxon>
        <taxon>Endopterygota</taxon>
        <taxon>Diptera</taxon>
        <taxon>Brachycera</taxon>
        <taxon>Muscomorpha</taxon>
        <taxon>Ephydroidea</taxon>
        <taxon>Drosophilidae</taxon>
        <taxon>Drosophila</taxon>
        <taxon>Sophophora</taxon>
    </lineage>
</organism>
<reference evidence="2" key="1">
    <citation type="journal article" date="2023" name="Genome Biol. Evol.">
        <title>Long-read-based Genome Assembly of Drosophila gunungcola Reveals Fewer Chemosensory Genes in Flower-breeding Species.</title>
        <authorList>
            <person name="Negi A."/>
            <person name="Liao B.Y."/>
            <person name="Yeh S.D."/>
        </authorList>
    </citation>
    <scope>NUCLEOTIDE SEQUENCE</scope>
    <source>
        <strain evidence="2">Sukarami</strain>
    </source>
</reference>
<feature type="compositionally biased region" description="Basic and acidic residues" evidence="1">
    <location>
        <begin position="21"/>
        <end position="34"/>
    </location>
</feature>
<feature type="non-terminal residue" evidence="2">
    <location>
        <position position="64"/>
    </location>
</feature>
<name>A0A9P9YZQ0_9MUSC</name>
<gene>
    <name evidence="2" type="ORF">M5D96_002277</name>
</gene>
<proteinExistence type="predicted"/>
<comment type="caution">
    <text evidence="2">The sequence shown here is derived from an EMBL/GenBank/DDBJ whole genome shotgun (WGS) entry which is preliminary data.</text>
</comment>
<sequence>MEGQERPYSQSHQSATAKTSQETRRDETKRDETSTKQGSLCGAALWWFGPNCGTELGRNERVLP</sequence>
<dbReference type="AlphaFoldDB" id="A0A9P9YZQ0"/>